<dbReference type="Proteomes" id="UP000829685">
    <property type="component" value="Unassembled WGS sequence"/>
</dbReference>
<evidence type="ECO:0000313" key="2">
    <source>
        <dbReference type="Proteomes" id="UP000829685"/>
    </source>
</evidence>
<gene>
    <name evidence="1" type="ORF">JX265_001946</name>
</gene>
<evidence type="ECO:0000313" key="1">
    <source>
        <dbReference type="EMBL" id="KAI1880325.1"/>
    </source>
</evidence>
<keyword evidence="2" id="KW-1185">Reference proteome</keyword>
<organism evidence="1 2">
    <name type="scientific">Neoarthrinium moseri</name>
    <dbReference type="NCBI Taxonomy" id="1658444"/>
    <lineage>
        <taxon>Eukaryota</taxon>
        <taxon>Fungi</taxon>
        <taxon>Dikarya</taxon>
        <taxon>Ascomycota</taxon>
        <taxon>Pezizomycotina</taxon>
        <taxon>Sordariomycetes</taxon>
        <taxon>Xylariomycetidae</taxon>
        <taxon>Amphisphaeriales</taxon>
        <taxon>Apiosporaceae</taxon>
        <taxon>Neoarthrinium</taxon>
    </lineage>
</organism>
<dbReference type="EMBL" id="JAFIMR010000003">
    <property type="protein sequence ID" value="KAI1880325.1"/>
    <property type="molecule type" value="Genomic_DNA"/>
</dbReference>
<name>A0A9P9WW52_9PEZI</name>
<sequence>MGVLPAPLRCRIRYSDRNVPPSYSSSSGKDPRCRFYRCLDFVRCFGTVWGVTIPSTVFYNEARGHSADLADEALAQYLKGGRAYQYATESFLASVKDPESLIEPSNTLFYKSLQIVWRIQCEVSANKAEQGDDEPRESKAIP</sequence>
<accession>A0A9P9WW52</accession>
<protein>
    <submittedName>
        <fullName evidence="1">Uncharacterized protein</fullName>
    </submittedName>
</protein>
<comment type="caution">
    <text evidence="1">The sequence shown here is derived from an EMBL/GenBank/DDBJ whole genome shotgun (WGS) entry which is preliminary data.</text>
</comment>
<dbReference type="AlphaFoldDB" id="A0A9P9WW52"/>
<reference evidence="1" key="1">
    <citation type="submission" date="2021-03" db="EMBL/GenBank/DDBJ databases">
        <title>Revisited historic fungal species revealed as producer of novel bioactive compounds through whole genome sequencing and comparative genomics.</title>
        <authorList>
            <person name="Vignolle G.A."/>
            <person name="Hochenegger N."/>
            <person name="Mach R.L."/>
            <person name="Mach-Aigner A.R."/>
            <person name="Javad Rahimi M."/>
            <person name="Salim K.A."/>
            <person name="Chan C.M."/>
            <person name="Lim L.B.L."/>
            <person name="Cai F."/>
            <person name="Druzhinina I.S."/>
            <person name="U'Ren J.M."/>
            <person name="Derntl C."/>
        </authorList>
    </citation>
    <scope>NUCLEOTIDE SEQUENCE</scope>
    <source>
        <strain evidence="1">TUCIM 5799</strain>
    </source>
</reference>
<proteinExistence type="predicted"/>